<evidence type="ECO:0000256" key="4">
    <source>
        <dbReference type="ARBA" id="ARBA00022946"/>
    </source>
</evidence>
<comment type="similarity">
    <text evidence="2">Belongs to the PPR family. P subfamily.</text>
</comment>
<evidence type="ECO:0008006" key="9">
    <source>
        <dbReference type="Google" id="ProtNLM"/>
    </source>
</evidence>
<dbReference type="Proteomes" id="UP000655225">
    <property type="component" value="Unassembled WGS sequence"/>
</dbReference>
<dbReference type="Pfam" id="PF13812">
    <property type="entry name" value="PPR_3"/>
    <property type="match status" value="2"/>
</dbReference>
<gene>
    <name evidence="7" type="ORF">HHK36_001885</name>
</gene>
<evidence type="ECO:0000256" key="6">
    <source>
        <dbReference type="PROSITE-ProRule" id="PRU00708"/>
    </source>
</evidence>
<feature type="repeat" description="PPR" evidence="6">
    <location>
        <begin position="958"/>
        <end position="992"/>
    </location>
</feature>
<organism evidence="7 8">
    <name type="scientific">Tetracentron sinense</name>
    <name type="common">Spur-leaf</name>
    <dbReference type="NCBI Taxonomy" id="13715"/>
    <lineage>
        <taxon>Eukaryota</taxon>
        <taxon>Viridiplantae</taxon>
        <taxon>Streptophyta</taxon>
        <taxon>Embryophyta</taxon>
        <taxon>Tracheophyta</taxon>
        <taxon>Spermatophyta</taxon>
        <taxon>Magnoliopsida</taxon>
        <taxon>Trochodendrales</taxon>
        <taxon>Trochodendraceae</taxon>
        <taxon>Tetracentron</taxon>
    </lineage>
</organism>
<accession>A0A834ZUU7</accession>
<dbReference type="OMA" id="RISIDWH"/>
<keyword evidence="5" id="KW-0496">Mitochondrion</keyword>
<comment type="subcellular location">
    <subcellularLocation>
        <location evidence="1">Mitochondrion</location>
    </subcellularLocation>
</comment>
<sequence length="1110" mass="126854">MKLVCSSRLIPVHLPSRFIARVRFSSFSTEASRLPSFDSLFARIQTSRDPRVSIVPVLDKWIEEGRTVKREELQSLVVKIKAFRKFNHALEISQWMSDRRYFSLSPRDAAIRLELIYKVHGLEQAEKYFGNISSELKAFKTYGALLNSYVQEKSVKKAEALVQRMKEMGFTTTSFSYNVLMNLYSQTGEYGKIDILMEEMERKGVPHDMYTLKNRLSAYVFACDIAGMEKILNRMEEDPHIVVDWKVYSIVANGYLKVGLIDKALAMLKKVEGFFTSRRAKLAFEHLLTLYTRAGRKDELYRIWNLYKLEKVQDTSYLCMITSLEKLDDIEGAEKIYEEWESSCTIFDFRVLNRLLVAYCKKGHLDKAELLVNKAVQGRTPYASTWNILAVGYLENKQMSKAVEMLKKAMLVGRRGWRPNSVTLDACVEYLEGQRDVEGVEEITRLFRTSGPLTREIYQRLLRTYLAAGKPVIEILDQMKLDGFSADEETHKILERRPDLAMREINLELVSGSTVSQPEVRVEQSRTDVVESIGARPKAWLEGFRQHYVTYIYCEANAAVNQLVNVLADHSNHERMDSGLRSPLEFSEPFSKYCSPMDFVTAGNVFFLCTIISNCSKNGNLSPESAEKVADELIGWVFRVFFSSTSEDTLFKRISPAGDPRVSIVPVLDKWIEEGRTVNREDLQTMIKQMRAYGRFTHALEISHWMSDRRYFNLSPGDIAVRLDLISKVHGLEQAEKYFSNIPEQVKAFQVYGALLNCYANKKSVEKAEAIMQKMRELGFIKRTLPYNVLLNLYSQMGKQEKLDALLQEMEEKGICYDKFTFNIRISAYAAASDVEGLEKIIKRMEVDPQVILDWTTYAVVANAYIKAGLVDKALAMLKKSEELVTVKRRSAYNFFLTLYAGTGKKDELYRVWNLIKTTEKVYNTTYICMISSLVKLDDINGAEKILEDWESDHTFYDFRVPNVLIASYCKKGSIEKAEVLIKRAIGRGKKPTASTWNHLATGYLEGNQILKAVEMMKKAILASQPGWKPNRVTLAACLECLKGKGDVEGAEELVRLLRAHDSFPIDVHDRLLNYIKDGKPGSSALNQMKGDDLDSGGETHGILEFRQGE</sequence>
<proteinExistence type="inferred from homology"/>
<dbReference type="InterPro" id="IPR011990">
    <property type="entry name" value="TPR-like_helical_dom_sf"/>
</dbReference>
<evidence type="ECO:0000256" key="5">
    <source>
        <dbReference type="ARBA" id="ARBA00023128"/>
    </source>
</evidence>
<dbReference type="AlphaFoldDB" id="A0A834ZUU7"/>
<feature type="repeat" description="PPR" evidence="6">
    <location>
        <begin position="748"/>
        <end position="782"/>
    </location>
</feature>
<keyword evidence="3" id="KW-0677">Repeat</keyword>
<dbReference type="EMBL" id="JABCRI010000001">
    <property type="protein sequence ID" value="KAF8413891.1"/>
    <property type="molecule type" value="Genomic_DNA"/>
</dbReference>
<dbReference type="OrthoDB" id="1890565at2759"/>
<dbReference type="PROSITE" id="PS51375">
    <property type="entry name" value="PPR"/>
    <property type="match status" value="5"/>
</dbReference>
<dbReference type="SUPFAM" id="SSF48452">
    <property type="entry name" value="TPR-like"/>
    <property type="match status" value="1"/>
</dbReference>
<dbReference type="Gene3D" id="1.25.40.10">
    <property type="entry name" value="Tetratricopeptide repeat domain"/>
    <property type="match status" value="5"/>
</dbReference>
<dbReference type="Pfam" id="PF01535">
    <property type="entry name" value="PPR"/>
    <property type="match status" value="8"/>
</dbReference>
<evidence type="ECO:0000256" key="2">
    <source>
        <dbReference type="ARBA" id="ARBA00007626"/>
    </source>
</evidence>
<evidence type="ECO:0000256" key="1">
    <source>
        <dbReference type="ARBA" id="ARBA00004173"/>
    </source>
</evidence>
<feature type="repeat" description="PPR" evidence="6">
    <location>
        <begin position="173"/>
        <end position="207"/>
    </location>
</feature>
<reference evidence="7 8" key="1">
    <citation type="submission" date="2020-04" db="EMBL/GenBank/DDBJ databases">
        <title>Plant Genome Project.</title>
        <authorList>
            <person name="Zhang R.-G."/>
        </authorList>
    </citation>
    <scope>NUCLEOTIDE SEQUENCE [LARGE SCALE GENOMIC DNA]</scope>
    <source>
        <strain evidence="7">YNK0</strain>
        <tissue evidence="7">Leaf</tissue>
    </source>
</reference>
<feature type="repeat" description="PPR" evidence="6">
    <location>
        <begin position="783"/>
        <end position="817"/>
    </location>
</feature>
<comment type="caution">
    <text evidence="7">The sequence shown here is derived from an EMBL/GenBank/DDBJ whole genome shotgun (WGS) entry which is preliminary data.</text>
</comment>
<dbReference type="NCBIfam" id="TIGR00756">
    <property type="entry name" value="PPR"/>
    <property type="match status" value="3"/>
</dbReference>
<evidence type="ECO:0000313" key="7">
    <source>
        <dbReference type="EMBL" id="KAF8413891.1"/>
    </source>
</evidence>
<keyword evidence="4" id="KW-0809">Transit peptide</keyword>
<protein>
    <recommendedName>
        <fullName evidence="9">Pentatricopeptide repeat-containing protein</fullName>
    </recommendedName>
</protein>
<dbReference type="PANTHER" id="PTHR45717:SF10">
    <property type="entry name" value="OS10G0501000 PROTEIN"/>
    <property type="match status" value="1"/>
</dbReference>
<dbReference type="GO" id="GO:0005739">
    <property type="term" value="C:mitochondrion"/>
    <property type="evidence" value="ECO:0007669"/>
    <property type="project" value="UniProtKB-SubCell"/>
</dbReference>
<feature type="repeat" description="PPR" evidence="6">
    <location>
        <begin position="138"/>
        <end position="172"/>
    </location>
</feature>
<evidence type="ECO:0000313" key="8">
    <source>
        <dbReference type="Proteomes" id="UP000655225"/>
    </source>
</evidence>
<dbReference type="InterPro" id="IPR002885">
    <property type="entry name" value="PPR_rpt"/>
</dbReference>
<dbReference type="FunFam" id="1.25.40.10:FF:000385">
    <property type="entry name" value="Pentatricopeptide repeat-containing protein mitochondrial"/>
    <property type="match status" value="2"/>
</dbReference>
<evidence type="ECO:0000256" key="3">
    <source>
        <dbReference type="ARBA" id="ARBA00022737"/>
    </source>
</evidence>
<dbReference type="GO" id="GO:0003729">
    <property type="term" value="F:mRNA binding"/>
    <property type="evidence" value="ECO:0007669"/>
    <property type="project" value="UniProtKB-ARBA"/>
</dbReference>
<keyword evidence="8" id="KW-1185">Reference proteome</keyword>
<name>A0A834ZUU7_TETSI</name>
<dbReference type="PANTHER" id="PTHR45717">
    <property type="entry name" value="OS12G0527900 PROTEIN"/>
    <property type="match status" value="1"/>
</dbReference>